<dbReference type="Gene3D" id="3.90.1140.10">
    <property type="entry name" value="Cyclic phosphodiesterase"/>
    <property type="match status" value="1"/>
</dbReference>
<accession>A0A0A8UT24</accession>
<name>A0A0A8UT24_LEGHA</name>
<feature type="signal peptide" evidence="1">
    <location>
        <begin position="1"/>
        <end position="35"/>
    </location>
</feature>
<dbReference type="InterPro" id="IPR009097">
    <property type="entry name" value="Cyclic_Pdiesterase"/>
</dbReference>
<dbReference type="RefSeq" id="WP_052673732.1">
    <property type="nucleotide sequence ID" value="NZ_LN681225.1"/>
</dbReference>
<sequence>MGYRISHHSKKILHTTLFFNLYLSLLLWSSAQIFAAQTHSESVNIYLKFAPDNAALELIQKFNAYLCEKNIFSQYRFTPFLAKHPVHVTLYLTNYDSRYVTRLRQQIQDIARKTKPVRMQTKTIEMSSGMYTMLFIANNKHLQELSNQVVLHLMKYRDKRTPLPSWVHDNDKKLSFLRFGSPNVFENFSPHMSIFAVNHLTTTDMTRLRTSLTPLINNFNKSQQRVTIRAIAIGIGLADAQGQIVKELYSFPLDG</sequence>
<dbReference type="Proteomes" id="UP000032803">
    <property type="component" value="Chromosome I"/>
</dbReference>
<dbReference type="EMBL" id="LN681225">
    <property type="protein sequence ID" value="CEK12010.1"/>
    <property type="molecule type" value="Genomic_DNA"/>
</dbReference>
<dbReference type="AlphaFoldDB" id="A0A0A8UT24"/>
<evidence type="ECO:0000313" key="2">
    <source>
        <dbReference type="EMBL" id="CEK12010.1"/>
    </source>
</evidence>
<proteinExistence type="predicted"/>
<dbReference type="OrthoDB" id="79662at2"/>
<keyword evidence="3" id="KW-1185">Reference proteome</keyword>
<dbReference type="HOGENOM" id="CLU_092384_0_0_6"/>
<reference evidence="3" key="1">
    <citation type="submission" date="2014-09" db="EMBL/GenBank/DDBJ databases">
        <authorList>
            <person name="Gomez-Valero L."/>
        </authorList>
    </citation>
    <scope>NUCLEOTIDE SEQUENCE [LARGE SCALE GENOMIC DNA]</scope>
    <source>
        <strain evidence="3">ATCC35250</strain>
    </source>
</reference>
<dbReference type="Pfam" id="PF13563">
    <property type="entry name" value="2_5_RNA_ligase2"/>
    <property type="match status" value="1"/>
</dbReference>
<gene>
    <name evidence="2" type="ORF">LHA_3019</name>
</gene>
<dbReference type="KEGG" id="lha:LHA_3019"/>
<organism evidence="2 3">
    <name type="scientific">Legionella hackeliae</name>
    <dbReference type="NCBI Taxonomy" id="449"/>
    <lineage>
        <taxon>Bacteria</taxon>
        <taxon>Pseudomonadati</taxon>
        <taxon>Pseudomonadota</taxon>
        <taxon>Gammaproteobacteria</taxon>
        <taxon>Legionellales</taxon>
        <taxon>Legionellaceae</taxon>
        <taxon>Legionella</taxon>
    </lineage>
</organism>
<evidence type="ECO:0000313" key="3">
    <source>
        <dbReference type="Proteomes" id="UP000032803"/>
    </source>
</evidence>
<feature type="chain" id="PRO_5009754316" evidence="1">
    <location>
        <begin position="36"/>
        <end position="255"/>
    </location>
</feature>
<evidence type="ECO:0000256" key="1">
    <source>
        <dbReference type="SAM" id="SignalP"/>
    </source>
</evidence>
<dbReference type="STRING" id="449.LHA_3019"/>
<dbReference type="PATRIC" id="fig|449.7.peg.1553"/>
<dbReference type="SUPFAM" id="SSF55144">
    <property type="entry name" value="LigT-like"/>
    <property type="match status" value="1"/>
</dbReference>
<protein>
    <submittedName>
        <fullName evidence="2">Uncharacterized protein</fullName>
    </submittedName>
</protein>
<keyword evidence="1" id="KW-0732">Signal</keyword>